<dbReference type="InterPro" id="IPR050631">
    <property type="entry name" value="PheA/TfdB_FAD_monoxygenase"/>
</dbReference>
<dbReference type="KEGG" id="arev:RVR_7930"/>
<dbReference type="SUPFAM" id="SSF51905">
    <property type="entry name" value="FAD/NAD(P)-binding domain"/>
    <property type="match status" value="1"/>
</dbReference>
<gene>
    <name evidence="4" type="ORF">RVR_7930</name>
</gene>
<dbReference type="Gene3D" id="3.50.50.60">
    <property type="entry name" value="FAD/NAD(P)-binding domain"/>
    <property type="match status" value="1"/>
</dbReference>
<proteinExistence type="predicted"/>
<sequence length="204" mass="21596">MSTTTKDTTVVIVGGGVAGLALGTFLLRRGIGCVVLEKHSREHVEQRQRAGSLDAGGVRRLRKWGLAEVVEGLDHGDSEEAMPLLIEGEERRWRTGGDGWGDDGAGGDEAAGGDDGVFCPQQVLVRNLISVFLRDGGDLRFGAEDVSLHDVGTGNPLVRYRRADGATTTLSCDLVAGCDGYHGVSRTAVPDDVLTCSTHEFGYA</sequence>
<dbReference type="PRINTS" id="PR00420">
    <property type="entry name" value="RNGMNOXGNASE"/>
</dbReference>
<evidence type="ECO:0000313" key="5">
    <source>
        <dbReference type="Proteomes" id="UP000595703"/>
    </source>
</evidence>
<dbReference type="Pfam" id="PF01494">
    <property type="entry name" value="FAD_binding_3"/>
    <property type="match status" value="1"/>
</dbReference>
<keyword evidence="4" id="KW-0503">Monooxygenase</keyword>
<dbReference type="GO" id="GO:0071949">
    <property type="term" value="F:FAD binding"/>
    <property type="evidence" value="ECO:0007669"/>
    <property type="project" value="InterPro"/>
</dbReference>
<evidence type="ECO:0000256" key="2">
    <source>
        <dbReference type="ARBA" id="ARBA00023027"/>
    </source>
</evidence>
<evidence type="ECO:0000313" key="4">
    <source>
        <dbReference type="EMBL" id="BBB00789.1"/>
    </source>
</evidence>
<reference evidence="4 5" key="4">
    <citation type="journal article" date="2020" name="Sci. Rep.">
        <title>beta-carboline chemical signals induce reveromycin production through a LuxR family regulator in Streptomyces sp. SN-593.</title>
        <authorList>
            <person name="Panthee S."/>
            <person name="Kito N."/>
            <person name="Hayashi T."/>
            <person name="Shimizu T."/>
            <person name="Ishikawa J."/>
            <person name="Hamamoto H."/>
            <person name="Osada H."/>
            <person name="Takahashi S."/>
        </authorList>
    </citation>
    <scope>NUCLEOTIDE SEQUENCE [LARGE SCALE GENOMIC DNA]</scope>
    <source>
        <strain evidence="4 5">SN-593</strain>
    </source>
</reference>
<dbReference type="InterPro" id="IPR036188">
    <property type="entry name" value="FAD/NAD-bd_sf"/>
</dbReference>
<dbReference type="GO" id="GO:0004497">
    <property type="term" value="F:monooxygenase activity"/>
    <property type="evidence" value="ECO:0007669"/>
    <property type="project" value="UniProtKB-KW"/>
</dbReference>
<accession>A0A7U3UY77</accession>
<dbReference type="AlphaFoldDB" id="A0A7U3UY77"/>
<reference evidence="4 5" key="2">
    <citation type="journal article" date="2011" name="J. Antibiot.">
        <title>Furaquinocins I and J: novel polyketide isoprenoid hybrid compounds from Streptomyces reveromyceticus SN-593.</title>
        <authorList>
            <person name="Panthee S."/>
            <person name="Takahashi S."/>
            <person name="Takagi H."/>
            <person name="Nogawa T."/>
            <person name="Oowada E."/>
            <person name="Uramoto M."/>
            <person name="Osada H."/>
        </authorList>
    </citation>
    <scope>NUCLEOTIDE SEQUENCE [LARGE SCALE GENOMIC DNA]</scope>
    <source>
        <strain evidence="4 5">SN-593</strain>
    </source>
</reference>
<name>A0A7U3UY77_9ACTN</name>
<feature type="domain" description="FAD-binding" evidence="3">
    <location>
        <begin position="7"/>
        <end position="191"/>
    </location>
</feature>
<reference evidence="4 5" key="3">
    <citation type="journal article" date="2011" name="Nat. Chem. Biol.">
        <title>Reveromycin A biosynthesis uses RevG and RevJ for stereospecific spiroacetal formation.</title>
        <authorList>
            <person name="Takahashi S."/>
            <person name="Toyoda A."/>
            <person name="Sekiyama Y."/>
            <person name="Takagi H."/>
            <person name="Nogawa T."/>
            <person name="Uramoto M."/>
            <person name="Suzuki R."/>
            <person name="Koshino H."/>
            <person name="Kumano T."/>
            <person name="Panthee S."/>
            <person name="Dairi T."/>
            <person name="Ishikawa J."/>
            <person name="Ikeda H."/>
            <person name="Sakaki Y."/>
            <person name="Osada H."/>
        </authorList>
    </citation>
    <scope>NUCLEOTIDE SEQUENCE [LARGE SCALE GENOMIC DNA]</scope>
    <source>
        <strain evidence="4 5">SN-593</strain>
    </source>
</reference>
<keyword evidence="2" id="KW-0520">NAD</keyword>
<dbReference type="InterPro" id="IPR002938">
    <property type="entry name" value="FAD-bd"/>
</dbReference>
<keyword evidence="1" id="KW-0560">Oxidoreductase</keyword>
<dbReference type="RefSeq" id="WP_237405018.1">
    <property type="nucleotide sequence ID" value="NZ_AP018365.1"/>
</dbReference>
<keyword evidence="5" id="KW-1185">Reference proteome</keyword>
<protein>
    <submittedName>
        <fullName evidence="4">Putative 4-hydroxybenzoate 3-monooxygenase</fullName>
    </submittedName>
</protein>
<reference evidence="4 5" key="1">
    <citation type="journal article" date="2010" name="J. Bacteriol.">
        <title>Biochemical characterization of a novel indole prenyltransferase from Streptomyces sp. SN-593.</title>
        <authorList>
            <person name="Takahashi S."/>
            <person name="Takagi H."/>
            <person name="Toyoda A."/>
            <person name="Uramoto M."/>
            <person name="Nogawa T."/>
            <person name="Ueki M."/>
            <person name="Sakaki Y."/>
            <person name="Osada H."/>
        </authorList>
    </citation>
    <scope>NUCLEOTIDE SEQUENCE [LARGE SCALE GENOMIC DNA]</scope>
    <source>
        <strain evidence="4 5">SN-593</strain>
    </source>
</reference>
<dbReference type="EMBL" id="AP018365">
    <property type="protein sequence ID" value="BBB00789.1"/>
    <property type="molecule type" value="Genomic_DNA"/>
</dbReference>
<organism evidence="4 5">
    <name type="scientific">Actinacidiphila reveromycinica</name>
    <dbReference type="NCBI Taxonomy" id="659352"/>
    <lineage>
        <taxon>Bacteria</taxon>
        <taxon>Bacillati</taxon>
        <taxon>Actinomycetota</taxon>
        <taxon>Actinomycetes</taxon>
        <taxon>Kitasatosporales</taxon>
        <taxon>Streptomycetaceae</taxon>
        <taxon>Actinacidiphila</taxon>
    </lineage>
</organism>
<evidence type="ECO:0000256" key="1">
    <source>
        <dbReference type="ARBA" id="ARBA00023002"/>
    </source>
</evidence>
<dbReference type="Proteomes" id="UP000595703">
    <property type="component" value="Chromosome"/>
</dbReference>
<evidence type="ECO:0000259" key="3">
    <source>
        <dbReference type="Pfam" id="PF01494"/>
    </source>
</evidence>
<dbReference type="PANTHER" id="PTHR43476">
    <property type="entry name" value="3-(3-HYDROXY-PHENYL)PROPIONATE/3-HYDROXYCINNAMIC ACID HYDROXYLASE"/>
    <property type="match status" value="1"/>
</dbReference>
<dbReference type="PANTHER" id="PTHR43476:SF4">
    <property type="entry name" value="BLR0106 PROTEIN"/>
    <property type="match status" value="1"/>
</dbReference>